<proteinExistence type="predicted"/>
<accession>A0ABP0QT39</accession>
<name>A0ABP0QT39_9DINO</name>
<dbReference type="Pfam" id="PF08546">
    <property type="entry name" value="ApbA_C"/>
    <property type="match status" value="1"/>
</dbReference>
<feature type="domain" description="Ketopantoate reductase N-terminal" evidence="1">
    <location>
        <begin position="167"/>
        <end position="223"/>
    </location>
</feature>
<dbReference type="InterPro" id="IPR013328">
    <property type="entry name" value="6PGD_dom2"/>
</dbReference>
<evidence type="ECO:0000313" key="3">
    <source>
        <dbReference type="EMBL" id="CAK9091273.1"/>
    </source>
</evidence>
<protein>
    <submittedName>
        <fullName evidence="3">Uncharacterized oxidoreductase YkpB</fullName>
    </submittedName>
</protein>
<dbReference type="PANTHER" id="PTHR21708:SF26">
    <property type="entry name" value="2-DEHYDROPANTOATE 2-REDUCTASE"/>
    <property type="match status" value="1"/>
</dbReference>
<sequence length="542" mass="59205">MAVADEWCLLPASLHFRNEMKQLKTGEDKDVERFEGRKQRGFKAQGKITHESQGDIGKVYAAPPFSCDRHSQDAIAFFAKHGDQSDLQVIHCVAAHVEEGQFRPYDLVVVDEKDKGNEYFMISPKGIVHICPGKQSEHTTLTSWLLGSPNRQNAPALTMSELPSFKWLIFGCGGVGGYFGARIAQVKGQRVSYIVRNKALAALKEHGVRITSICGDVQVPPSELGPILDSQALDKEEKFVADVIMLGTCADVCLLRGWYRCVSLDVGAIQSLPLKEKSTTYAGCKAWEAKDCLQMCEPWCGPETLVLPLQNGVEGLSTIRDIVTSWGKGHALAGCCNIVSAIAEPGHIKHWAANPPYITFGEFLGAATPKTLQVKAILDAAPGMDGNLEEDALAKIWEKFTFICSTTSVQAITGPHATQDMIPAIPELLDTWRAAMHEIVALCHSYGIKYDLKQVDQRVEALRVAKGASTSCSRDLWSGKPSEVDDLLGSVVRMSKEQKVPVPTISACYSALIVRDRIARGQELPIQVPEGQKILGPNWGPA</sequence>
<organism evidence="3 4">
    <name type="scientific">Durusdinium trenchii</name>
    <dbReference type="NCBI Taxonomy" id="1381693"/>
    <lineage>
        <taxon>Eukaryota</taxon>
        <taxon>Sar</taxon>
        <taxon>Alveolata</taxon>
        <taxon>Dinophyceae</taxon>
        <taxon>Suessiales</taxon>
        <taxon>Symbiodiniaceae</taxon>
        <taxon>Durusdinium</taxon>
    </lineage>
</organism>
<dbReference type="Proteomes" id="UP001642464">
    <property type="component" value="Unassembled WGS sequence"/>
</dbReference>
<feature type="domain" description="Ketopantoate reductase N-terminal" evidence="1">
    <location>
        <begin position="284"/>
        <end position="363"/>
    </location>
</feature>
<dbReference type="InterPro" id="IPR008927">
    <property type="entry name" value="6-PGluconate_DH-like_C_sf"/>
</dbReference>
<dbReference type="EMBL" id="CAXAMM010040128">
    <property type="protein sequence ID" value="CAK9091273.1"/>
    <property type="molecule type" value="Genomic_DNA"/>
</dbReference>
<dbReference type="Gene3D" id="3.40.50.720">
    <property type="entry name" value="NAD(P)-binding Rossmann-like Domain"/>
    <property type="match status" value="2"/>
</dbReference>
<reference evidence="3 4" key="1">
    <citation type="submission" date="2024-02" db="EMBL/GenBank/DDBJ databases">
        <authorList>
            <person name="Chen Y."/>
            <person name="Shah S."/>
            <person name="Dougan E. K."/>
            <person name="Thang M."/>
            <person name="Chan C."/>
        </authorList>
    </citation>
    <scope>NUCLEOTIDE SEQUENCE [LARGE SCALE GENOMIC DNA]</scope>
</reference>
<evidence type="ECO:0000313" key="4">
    <source>
        <dbReference type="Proteomes" id="UP001642464"/>
    </source>
</evidence>
<dbReference type="InterPro" id="IPR013752">
    <property type="entry name" value="KPA_reductase"/>
</dbReference>
<dbReference type="InterPro" id="IPR051402">
    <property type="entry name" value="KPR-Related"/>
</dbReference>
<keyword evidence="4" id="KW-1185">Reference proteome</keyword>
<dbReference type="Gene3D" id="1.10.1040.10">
    <property type="entry name" value="N-(1-d-carboxylethyl)-l-norvaline Dehydrogenase, domain 2"/>
    <property type="match status" value="1"/>
</dbReference>
<dbReference type="Pfam" id="PF02558">
    <property type="entry name" value="ApbA"/>
    <property type="match status" value="2"/>
</dbReference>
<evidence type="ECO:0000259" key="2">
    <source>
        <dbReference type="Pfam" id="PF08546"/>
    </source>
</evidence>
<comment type="caution">
    <text evidence="3">The sequence shown here is derived from an EMBL/GenBank/DDBJ whole genome shotgun (WGS) entry which is preliminary data.</text>
</comment>
<dbReference type="SUPFAM" id="SSF48179">
    <property type="entry name" value="6-phosphogluconate dehydrogenase C-terminal domain-like"/>
    <property type="match status" value="1"/>
</dbReference>
<dbReference type="InterPro" id="IPR013332">
    <property type="entry name" value="KPR_N"/>
</dbReference>
<gene>
    <name evidence="3" type="ORF">SCF082_LOCUS43001</name>
</gene>
<dbReference type="PANTHER" id="PTHR21708">
    <property type="entry name" value="PROBABLE 2-DEHYDROPANTOATE 2-REDUCTASE"/>
    <property type="match status" value="1"/>
</dbReference>
<feature type="domain" description="Ketopantoate reductase C-terminal" evidence="2">
    <location>
        <begin position="393"/>
        <end position="512"/>
    </location>
</feature>
<evidence type="ECO:0000259" key="1">
    <source>
        <dbReference type="Pfam" id="PF02558"/>
    </source>
</evidence>